<dbReference type="InterPro" id="IPR018378">
    <property type="entry name" value="C-type_lectin_CS"/>
</dbReference>
<evidence type="ECO:0000313" key="6">
    <source>
        <dbReference type="EMBL" id="KAL2080305.1"/>
    </source>
</evidence>
<dbReference type="GO" id="GO:0030246">
    <property type="term" value="F:carbohydrate binding"/>
    <property type="evidence" value="ECO:0007669"/>
    <property type="project" value="UniProtKB-KW"/>
</dbReference>
<evidence type="ECO:0000256" key="2">
    <source>
        <dbReference type="ARBA" id="ARBA00023157"/>
    </source>
</evidence>
<keyword evidence="4" id="KW-0472">Membrane</keyword>
<feature type="coiled-coil region" evidence="3">
    <location>
        <begin position="71"/>
        <end position="161"/>
    </location>
</feature>
<evidence type="ECO:0000256" key="3">
    <source>
        <dbReference type="SAM" id="Coils"/>
    </source>
</evidence>
<proteinExistence type="predicted"/>
<keyword evidence="4" id="KW-1133">Transmembrane helix</keyword>
<evidence type="ECO:0000256" key="4">
    <source>
        <dbReference type="SAM" id="Phobius"/>
    </source>
</evidence>
<protein>
    <recommendedName>
        <fullName evidence="5">C-type lectin domain-containing protein</fullName>
    </recommendedName>
</protein>
<dbReference type="InterPro" id="IPR033989">
    <property type="entry name" value="CD209-like_CTLD"/>
</dbReference>
<dbReference type="Gene3D" id="3.10.100.10">
    <property type="entry name" value="Mannose-Binding Protein A, subunit A"/>
    <property type="match status" value="1"/>
</dbReference>
<dbReference type="SUPFAM" id="SSF56436">
    <property type="entry name" value="C-type lectin-like"/>
    <property type="match status" value="1"/>
</dbReference>
<dbReference type="CDD" id="cd03590">
    <property type="entry name" value="CLECT_DC-SIGN_like"/>
    <property type="match status" value="1"/>
</dbReference>
<dbReference type="SMART" id="SM00034">
    <property type="entry name" value="CLECT"/>
    <property type="match status" value="1"/>
</dbReference>
<dbReference type="InterPro" id="IPR001304">
    <property type="entry name" value="C-type_lectin-like"/>
</dbReference>
<evidence type="ECO:0000256" key="1">
    <source>
        <dbReference type="ARBA" id="ARBA00022734"/>
    </source>
</evidence>
<dbReference type="PROSITE" id="PS00615">
    <property type="entry name" value="C_TYPE_LECTIN_1"/>
    <property type="match status" value="1"/>
</dbReference>
<keyword evidence="1" id="KW-0430">Lectin</keyword>
<dbReference type="PANTHER" id="PTHR22803">
    <property type="entry name" value="MANNOSE, PHOSPHOLIPASE, LECTIN RECEPTOR RELATED"/>
    <property type="match status" value="1"/>
</dbReference>
<dbReference type="PROSITE" id="PS50041">
    <property type="entry name" value="C_TYPE_LECTIN_2"/>
    <property type="match status" value="1"/>
</dbReference>
<reference evidence="6 7" key="1">
    <citation type="submission" date="2024-09" db="EMBL/GenBank/DDBJ databases">
        <title>A chromosome-level genome assembly of Gray's grenadier anchovy, Coilia grayii.</title>
        <authorList>
            <person name="Fu Z."/>
        </authorList>
    </citation>
    <scope>NUCLEOTIDE SEQUENCE [LARGE SCALE GENOMIC DNA]</scope>
    <source>
        <strain evidence="6">G4</strain>
        <tissue evidence="6">Muscle</tissue>
    </source>
</reference>
<dbReference type="InterPro" id="IPR016186">
    <property type="entry name" value="C-type_lectin-like/link_sf"/>
</dbReference>
<dbReference type="EMBL" id="JBHFQA010000021">
    <property type="protein sequence ID" value="KAL2080305.1"/>
    <property type="molecule type" value="Genomic_DNA"/>
</dbReference>
<dbReference type="InterPro" id="IPR016187">
    <property type="entry name" value="CTDL_fold"/>
</dbReference>
<keyword evidence="3" id="KW-0175">Coiled coil</keyword>
<dbReference type="AlphaFoldDB" id="A0ABD1J1D8"/>
<comment type="caution">
    <text evidence="6">The sequence shown here is derived from an EMBL/GenBank/DDBJ whole genome shotgun (WGS) entry which is preliminary data.</text>
</comment>
<sequence length="288" mass="33885">MDTPETESGYIPMNSVHSFRFDSSLRSENIYENPQNIKPVGWSRKVAKQVRGHVLCLGLPCVILLVVVLLLLKNNMQKDQLQENYINLTRERETLNMRLYQLDRLKHDLTEEKSKLERRLAELDNIQRNLTVEKERLQSNITELDQRNKKLIEEENNIQRTLSNMRWYSFNYTWYYISRQRKNWNDSRVDCQGKGGDLVVINSKEEQLFLAHKAVRAWIGLTDMDEEGTWKWVDGTNVTTAYWGPGQPNDKGQNGSGQNCALIWDRTNRLRTWNDEECSKTALWICEV</sequence>
<evidence type="ECO:0000313" key="7">
    <source>
        <dbReference type="Proteomes" id="UP001591681"/>
    </source>
</evidence>
<name>A0ABD1J1D8_9TELE</name>
<dbReference type="Proteomes" id="UP001591681">
    <property type="component" value="Unassembled WGS sequence"/>
</dbReference>
<gene>
    <name evidence="6" type="ORF">ACEWY4_024098</name>
</gene>
<evidence type="ECO:0000259" key="5">
    <source>
        <dbReference type="PROSITE" id="PS50041"/>
    </source>
</evidence>
<feature type="transmembrane region" description="Helical" evidence="4">
    <location>
        <begin position="52"/>
        <end position="72"/>
    </location>
</feature>
<keyword evidence="4" id="KW-0812">Transmembrane</keyword>
<dbReference type="InterPro" id="IPR050111">
    <property type="entry name" value="C-type_lectin/snaclec_domain"/>
</dbReference>
<feature type="domain" description="C-type lectin" evidence="5">
    <location>
        <begin position="170"/>
        <end position="287"/>
    </location>
</feature>
<keyword evidence="2" id="KW-1015">Disulfide bond</keyword>
<keyword evidence="7" id="KW-1185">Reference proteome</keyword>
<dbReference type="Pfam" id="PF00059">
    <property type="entry name" value="Lectin_C"/>
    <property type="match status" value="1"/>
</dbReference>
<accession>A0ABD1J1D8</accession>
<organism evidence="6 7">
    <name type="scientific">Coilia grayii</name>
    <name type="common">Gray's grenadier anchovy</name>
    <dbReference type="NCBI Taxonomy" id="363190"/>
    <lineage>
        <taxon>Eukaryota</taxon>
        <taxon>Metazoa</taxon>
        <taxon>Chordata</taxon>
        <taxon>Craniata</taxon>
        <taxon>Vertebrata</taxon>
        <taxon>Euteleostomi</taxon>
        <taxon>Actinopterygii</taxon>
        <taxon>Neopterygii</taxon>
        <taxon>Teleostei</taxon>
        <taxon>Clupei</taxon>
        <taxon>Clupeiformes</taxon>
        <taxon>Clupeoidei</taxon>
        <taxon>Engraulidae</taxon>
        <taxon>Coilinae</taxon>
        <taxon>Coilia</taxon>
    </lineage>
</organism>